<comment type="caution">
    <text evidence="1">The sequence shown here is derived from an EMBL/GenBank/DDBJ whole genome shotgun (WGS) entry which is preliminary data.</text>
</comment>
<accession>A0ABU1Y8S6</accession>
<protein>
    <recommendedName>
        <fullName evidence="3">TerB family tellurite resistance protein</fullName>
    </recommendedName>
</protein>
<reference evidence="1 2" key="1">
    <citation type="submission" date="2023-07" db="EMBL/GenBank/DDBJ databases">
        <title>Sorghum-associated microbial communities from plants grown in Nebraska, USA.</title>
        <authorList>
            <person name="Schachtman D."/>
        </authorList>
    </citation>
    <scope>NUCLEOTIDE SEQUENCE [LARGE SCALE GENOMIC DNA]</scope>
    <source>
        <strain evidence="1 2">4129</strain>
    </source>
</reference>
<evidence type="ECO:0000313" key="2">
    <source>
        <dbReference type="Proteomes" id="UP001269081"/>
    </source>
</evidence>
<evidence type="ECO:0000313" key="1">
    <source>
        <dbReference type="EMBL" id="MDR7209906.1"/>
    </source>
</evidence>
<keyword evidence="2" id="KW-1185">Reference proteome</keyword>
<name>A0ABU1Y8S6_9FLAO</name>
<proteinExistence type="predicted"/>
<evidence type="ECO:0008006" key="3">
    <source>
        <dbReference type="Google" id="ProtNLM"/>
    </source>
</evidence>
<organism evidence="1 2">
    <name type="scientific">Flavobacterium piscis</name>
    <dbReference type="NCBI Taxonomy" id="1114874"/>
    <lineage>
        <taxon>Bacteria</taxon>
        <taxon>Pseudomonadati</taxon>
        <taxon>Bacteroidota</taxon>
        <taxon>Flavobacteriia</taxon>
        <taxon>Flavobacteriales</taxon>
        <taxon>Flavobacteriaceae</taxon>
        <taxon>Flavobacterium</taxon>
    </lineage>
</organism>
<dbReference type="Proteomes" id="UP001269081">
    <property type="component" value="Unassembled WGS sequence"/>
</dbReference>
<sequence length="227" mass="26350">MENEKQLILAFINKSILDAQRNLETIKLSMDMTVFSAKLKIETPVTKSALIFSFNSLITIGKLETAIQLKNILTVESEWEQKYFLRLAYLSIKNVLETYEVYPEKLTNFVSEHPALITIWEEVKADILAFKTTLYIENQVEEILNTTVTSIDADFKNYHDSIAEINIDNAKSMLFEFIILLEKIFFFSCECLEIDIVKNIDINEVERRLSALTLRMEAIRNAYKNLN</sequence>
<dbReference type="EMBL" id="JAVDWQ010000005">
    <property type="protein sequence ID" value="MDR7209906.1"/>
    <property type="molecule type" value="Genomic_DNA"/>
</dbReference>
<dbReference type="RefSeq" id="WP_310280487.1">
    <property type="nucleotide sequence ID" value="NZ_JAVDWQ010000005.1"/>
</dbReference>
<gene>
    <name evidence="1" type="ORF">J2W48_001845</name>
</gene>